<dbReference type="GO" id="GO:0005385">
    <property type="term" value="F:zinc ion transmembrane transporter activity"/>
    <property type="evidence" value="ECO:0007669"/>
    <property type="project" value="InterPro"/>
</dbReference>
<evidence type="ECO:0000256" key="6">
    <source>
        <dbReference type="ARBA" id="ARBA00023065"/>
    </source>
</evidence>
<dbReference type="InterPro" id="IPR002524">
    <property type="entry name" value="Cation_efflux"/>
</dbReference>
<feature type="domain" description="Cation efflux protein transmembrane" evidence="9">
    <location>
        <begin position="28"/>
        <end position="233"/>
    </location>
</feature>
<feature type="transmembrane region" description="Helical" evidence="8">
    <location>
        <begin position="123"/>
        <end position="146"/>
    </location>
</feature>
<dbReference type="PANTHER" id="PTHR45755:SF4">
    <property type="entry name" value="ZINC TRANSPORTER 7"/>
    <property type="match status" value="1"/>
</dbReference>
<dbReference type="Pfam" id="PF01545">
    <property type="entry name" value="Cation_efflux"/>
    <property type="match status" value="1"/>
</dbReference>
<evidence type="ECO:0000256" key="4">
    <source>
        <dbReference type="ARBA" id="ARBA00022906"/>
    </source>
</evidence>
<keyword evidence="5 8" id="KW-1133">Transmembrane helix</keyword>
<dbReference type="GO" id="GO:0006882">
    <property type="term" value="P:intracellular zinc ion homeostasis"/>
    <property type="evidence" value="ECO:0007669"/>
    <property type="project" value="InterPro"/>
</dbReference>
<dbReference type="GO" id="GO:0016020">
    <property type="term" value="C:membrane"/>
    <property type="evidence" value="ECO:0007669"/>
    <property type="project" value="UniProtKB-SubCell"/>
</dbReference>
<evidence type="ECO:0000256" key="7">
    <source>
        <dbReference type="ARBA" id="ARBA00023136"/>
    </source>
</evidence>
<evidence type="ECO:0000313" key="11">
    <source>
        <dbReference type="Proteomes" id="UP000005744"/>
    </source>
</evidence>
<name>I3CK32_9GAMM</name>
<comment type="subcellular location">
    <subcellularLocation>
        <location evidence="1">Membrane</location>
        <topology evidence="1">Multi-pass membrane protein</topology>
    </subcellularLocation>
</comment>
<reference evidence="10 11" key="1">
    <citation type="submission" date="2011-11" db="EMBL/GenBank/DDBJ databases">
        <title>Improved High-Quality Draft sequence of Beggiatoa alba B18lD.</title>
        <authorList>
            <consortium name="US DOE Joint Genome Institute"/>
            <person name="Lucas S."/>
            <person name="Han J."/>
            <person name="Lapidus A."/>
            <person name="Cheng J.-F."/>
            <person name="Goodwin L."/>
            <person name="Pitluck S."/>
            <person name="Peters L."/>
            <person name="Mikhailova N."/>
            <person name="Held B."/>
            <person name="Detter J.C."/>
            <person name="Han C."/>
            <person name="Tapia R."/>
            <person name="Land M."/>
            <person name="Hauser L."/>
            <person name="Kyrpides N."/>
            <person name="Ivanova N."/>
            <person name="Pagani I."/>
            <person name="Samuel K."/>
            <person name="Teske A."/>
            <person name="Mueller J."/>
            <person name="Woyke T."/>
        </authorList>
    </citation>
    <scope>NUCLEOTIDE SEQUENCE [LARGE SCALE GENOMIC DNA]</scope>
    <source>
        <strain evidence="10 11">B18LD</strain>
    </source>
</reference>
<dbReference type="eggNOG" id="COG1230">
    <property type="taxonomic scope" value="Bacteria"/>
</dbReference>
<accession>I3CK32</accession>
<evidence type="ECO:0000256" key="1">
    <source>
        <dbReference type="ARBA" id="ARBA00004141"/>
    </source>
</evidence>
<protein>
    <submittedName>
        <fullName evidence="10">Cation diffusion facilitator family transporter</fullName>
    </submittedName>
</protein>
<dbReference type="Gene3D" id="1.20.1510.10">
    <property type="entry name" value="Cation efflux protein transmembrane domain"/>
    <property type="match status" value="1"/>
</dbReference>
<keyword evidence="2" id="KW-0813">Transport</keyword>
<dbReference type="InterPro" id="IPR027469">
    <property type="entry name" value="Cation_efflux_TMD_sf"/>
</dbReference>
<dbReference type="OrthoDB" id="271709at2"/>
<keyword evidence="4" id="KW-0864">Zinc transport</keyword>
<dbReference type="Proteomes" id="UP000005744">
    <property type="component" value="Unassembled WGS sequence"/>
</dbReference>
<evidence type="ECO:0000256" key="5">
    <source>
        <dbReference type="ARBA" id="ARBA00022989"/>
    </source>
</evidence>
<feature type="transmembrane region" description="Helical" evidence="8">
    <location>
        <begin position="27"/>
        <end position="48"/>
    </location>
</feature>
<dbReference type="AlphaFoldDB" id="I3CK32"/>
<feature type="transmembrane region" description="Helical" evidence="8">
    <location>
        <begin position="92"/>
        <end position="111"/>
    </location>
</feature>
<keyword evidence="11" id="KW-1185">Reference proteome</keyword>
<evidence type="ECO:0000256" key="8">
    <source>
        <dbReference type="SAM" id="Phobius"/>
    </source>
</evidence>
<organism evidence="10 11">
    <name type="scientific">Beggiatoa alba B18LD</name>
    <dbReference type="NCBI Taxonomy" id="395493"/>
    <lineage>
        <taxon>Bacteria</taxon>
        <taxon>Pseudomonadati</taxon>
        <taxon>Pseudomonadota</taxon>
        <taxon>Gammaproteobacteria</taxon>
        <taxon>Thiotrichales</taxon>
        <taxon>Thiotrichaceae</taxon>
        <taxon>Beggiatoa</taxon>
    </lineage>
</organism>
<feature type="transmembrane region" description="Helical" evidence="8">
    <location>
        <begin position="54"/>
        <end position="71"/>
    </location>
</feature>
<dbReference type="NCBIfam" id="NF033827">
    <property type="entry name" value="CDF_efflux_DmeF"/>
    <property type="match status" value="1"/>
</dbReference>
<evidence type="ECO:0000256" key="3">
    <source>
        <dbReference type="ARBA" id="ARBA00022692"/>
    </source>
</evidence>
<dbReference type="HOGENOM" id="CLU_013430_1_0_6"/>
<keyword evidence="3 8" id="KW-0812">Transmembrane</keyword>
<evidence type="ECO:0000259" key="9">
    <source>
        <dbReference type="Pfam" id="PF01545"/>
    </source>
</evidence>
<evidence type="ECO:0000313" key="10">
    <source>
        <dbReference type="EMBL" id="EIJ43975.1"/>
    </source>
</evidence>
<dbReference type="SUPFAM" id="SSF161111">
    <property type="entry name" value="Cation efflux protein transmembrane domain-like"/>
    <property type="match status" value="1"/>
</dbReference>
<evidence type="ECO:0000256" key="2">
    <source>
        <dbReference type="ARBA" id="ARBA00022448"/>
    </source>
</evidence>
<sequence length="307" mass="34574">MTTKHYCQYVHQFDVHKQKNELSTQRVTLLTIFMMVIEVAAGLFYGSMALLADGLHMGTHALAIGITIFAYRYARFHQNDPKYSFGTGKVGVLGGFTSALILAVVALMIGFESMHRLFFPQEIQFNEAIFVAVIGLIVNLISAVWLHEGHDHDEPDHDDDHNHHATHHHDHNLRAAYFHVLADALTSVLAIIALLLGKFFGWIWVDALMGIVGMLVILKWSYGLLRDTSDILLDSGIKTDILSDVISTIEAEKHHRVQDLHVWRINANQSAIIISIIAENPHNPSYYKQLLAHRSEFAHVTVEINMA</sequence>
<dbReference type="EMBL" id="JH600070">
    <property type="protein sequence ID" value="EIJ43975.1"/>
    <property type="molecule type" value="Genomic_DNA"/>
</dbReference>
<dbReference type="RefSeq" id="WP_002691634.1">
    <property type="nucleotide sequence ID" value="NZ_JH600070.1"/>
</dbReference>
<proteinExistence type="predicted"/>
<feature type="transmembrane region" description="Helical" evidence="8">
    <location>
        <begin position="176"/>
        <end position="196"/>
    </location>
</feature>
<keyword evidence="7 8" id="KW-0472">Membrane</keyword>
<keyword evidence="6" id="KW-0406">Ion transport</keyword>
<gene>
    <name evidence="10" type="ORF">BegalDRAFT_3150</name>
</gene>
<dbReference type="InterPro" id="IPR058533">
    <property type="entry name" value="Cation_efflux_TM"/>
</dbReference>
<dbReference type="InterPro" id="IPR045316">
    <property type="entry name" value="Msc2-like"/>
</dbReference>
<dbReference type="PANTHER" id="PTHR45755">
    <property type="match status" value="1"/>
</dbReference>
<dbReference type="NCBIfam" id="TIGR01297">
    <property type="entry name" value="CDF"/>
    <property type="match status" value="1"/>
</dbReference>
<keyword evidence="4" id="KW-0862">Zinc</keyword>
<dbReference type="STRING" id="395493.BegalDRAFT_3150"/>
<feature type="transmembrane region" description="Helical" evidence="8">
    <location>
        <begin position="202"/>
        <end position="222"/>
    </location>
</feature>